<feature type="transmembrane region" description="Helical" evidence="2">
    <location>
        <begin position="195"/>
        <end position="216"/>
    </location>
</feature>
<name>A0A378JNU0_9GAMM</name>
<dbReference type="PANTHER" id="PTHR43298">
    <property type="entry name" value="MULTIDRUG RESISTANCE PROTEIN NORM-RELATED"/>
    <property type="match status" value="1"/>
</dbReference>
<feature type="transmembrane region" description="Helical" evidence="2">
    <location>
        <begin position="283"/>
        <end position="305"/>
    </location>
</feature>
<dbReference type="GO" id="GO:0015297">
    <property type="term" value="F:antiporter activity"/>
    <property type="evidence" value="ECO:0007669"/>
    <property type="project" value="InterPro"/>
</dbReference>
<dbReference type="NCBIfam" id="TIGR00797">
    <property type="entry name" value="matE"/>
    <property type="match status" value="1"/>
</dbReference>
<feature type="transmembrane region" description="Helical" evidence="2">
    <location>
        <begin position="317"/>
        <end position="337"/>
    </location>
</feature>
<accession>A0A378JNU0</accession>
<dbReference type="Proteomes" id="UP000254794">
    <property type="component" value="Unassembled WGS sequence"/>
</dbReference>
<evidence type="ECO:0000256" key="1">
    <source>
        <dbReference type="ARBA" id="ARBA00022448"/>
    </source>
</evidence>
<organism evidence="3 4">
    <name type="scientific">Legionella busanensis</name>
    <dbReference type="NCBI Taxonomy" id="190655"/>
    <lineage>
        <taxon>Bacteria</taxon>
        <taxon>Pseudomonadati</taxon>
        <taxon>Pseudomonadota</taxon>
        <taxon>Gammaproteobacteria</taxon>
        <taxon>Legionellales</taxon>
        <taxon>Legionellaceae</taxon>
        <taxon>Legionella</taxon>
    </lineage>
</organism>
<dbReference type="AlphaFoldDB" id="A0A378JNU0"/>
<feature type="transmembrane region" description="Helical" evidence="2">
    <location>
        <begin position="12"/>
        <end position="39"/>
    </location>
</feature>
<feature type="transmembrane region" description="Helical" evidence="2">
    <location>
        <begin position="132"/>
        <end position="150"/>
    </location>
</feature>
<dbReference type="InterPro" id="IPR050222">
    <property type="entry name" value="MATE_MdtK"/>
</dbReference>
<keyword evidence="2" id="KW-0472">Membrane</keyword>
<feature type="transmembrane region" description="Helical" evidence="2">
    <location>
        <begin position="162"/>
        <end position="183"/>
    </location>
</feature>
<dbReference type="GO" id="GO:0042910">
    <property type="term" value="F:xenobiotic transmembrane transporter activity"/>
    <property type="evidence" value="ECO:0007669"/>
    <property type="project" value="InterPro"/>
</dbReference>
<keyword evidence="2" id="KW-1133">Transmembrane helix</keyword>
<dbReference type="RefSeq" id="WP_115331945.1">
    <property type="nucleotide sequence ID" value="NZ_CAAAHP010000006.1"/>
</dbReference>
<dbReference type="Pfam" id="PF01554">
    <property type="entry name" value="MatE"/>
    <property type="match status" value="2"/>
</dbReference>
<protein>
    <submittedName>
        <fullName evidence="3">MATE efflux family protein</fullName>
    </submittedName>
</protein>
<feature type="transmembrane region" description="Helical" evidence="2">
    <location>
        <begin position="95"/>
        <end position="120"/>
    </location>
</feature>
<feature type="transmembrane region" description="Helical" evidence="2">
    <location>
        <begin position="357"/>
        <end position="374"/>
    </location>
</feature>
<feature type="transmembrane region" description="Helical" evidence="2">
    <location>
        <begin position="45"/>
        <end position="74"/>
    </location>
</feature>
<keyword evidence="1" id="KW-0813">Transport</keyword>
<dbReference type="InterPro" id="IPR002528">
    <property type="entry name" value="MATE_fam"/>
</dbReference>
<feature type="transmembrane region" description="Helical" evidence="2">
    <location>
        <begin position="395"/>
        <end position="413"/>
    </location>
</feature>
<dbReference type="OrthoDB" id="9780160at2"/>
<feature type="transmembrane region" description="Helical" evidence="2">
    <location>
        <begin position="419"/>
        <end position="441"/>
    </location>
</feature>
<keyword evidence="2" id="KW-0812">Transmembrane</keyword>
<feature type="transmembrane region" description="Helical" evidence="2">
    <location>
        <begin position="252"/>
        <end position="271"/>
    </location>
</feature>
<evidence type="ECO:0000313" key="4">
    <source>
        <dbReference type="Proteomes" id="UP000254794"/>
    </source>
</evidence>
<gene>
    <name evidence="3" type="primary">norM_1</name>
    <name evidence="3" type="ORF">NCTC13316_02494</name>
</gene>
<reference evidence="3 4" key="1">
    <citation type="submission" date="2018-06" db="EMBL/GenBank/DDBJ databases">
        <authorList>
            <consortium name="Pathogen Informatics"/>
            <person name="Doyle S."/>
        </authorList>
    </citation>
    <scope>NUCLEOTIDE SEQUENCE [LARGE SCALE GENOMIC DNA]</scope>
    <source>
        <strain evidence="3 4">NCTC13316</strain>
    </source>
</reference>
<dbReference type="PANTHER" id="PTHR43298:SF2">
    <property type="entry name" value="FMN_FAD EXPORTER YEEO-RELATED"/>
    <property type="match status" value="1"/>
</dbReference>
<evidence type="ECO:0000256" key="2">
    <source>
        <dbReference type="SAM" id="Phobius"/>
    </source>
</evidence>
<dbReference type="GO" id="GO:0005886">
    <property type="term" value="C:plasma membrane"/>
    <property type="evidence" value="ECO:0007669"/>
    <property type="project" value="TreeGrafter"/>
</dbReference>
<evidence type="ECO:0000313" key="3">
    <source>
        <dbReference type="EMBL" id="STX52381.1"/>
    </source>
</evidence>
<keyword evidence="4" id="KW-1185">Reference proteome</keyword>
<sequence>MITRSKPHSFKTILSISIPIILAQIMMAMIPFSSILLVSYLSPEIFAASMLIFSTQLTAITIFNSIFFCISALVGRVAGEEINSYKISIIFQASIILNLFFSLLVILFFLKLKFILLFLGQPKPLVTICANYFYIFIWVVPINGIINILFQITIGVFKQKFVFLLSIINLILTIILGYIFIFGKLGFQPMGINGLAWAFLIQGIITLVIFLVYISLNTDFKNYYLFKVNSLKNLILAGYNILKLGLPVSLQISNELLSFFILTTMVSWLGQQSLIANQVVMQYLFLIIIPLFGLSQSSSILVGYFWGKKCLNEIKIYGNKTIILGIIYTLVILTIFVTIPKPFINIFIHNSHENTPLYKMISTVLIIVIVGQLFDGVRNIAAGGLRGLEDTAYSMFISVICIWPIGITLAYLFGFIFNWGLIGISIASGISLLVAAILIFIRWQKLSTKLKTH</sequence>
<dbReference type="EMBL" id="UGOD01000001">
    <property type="protein sequence ID" value="STX52381.1"/>
    <property type="molecule type" value="Genomic_DNA"/>
</dbReference>
<proteinExistence type="predicted"/>